<dbReference type="AlphaFoldDB" id="A0AA36H131"/>
<name>A0AA36H131_CYLNA</name>
<evidence type="ECO:0000313" key="3">
    <source>
        <dbReference type="EMBL" id="CAJ0602101.1"/>
    </source>
</evidence>
<dbReference type="Proteomes" id="UP001176961">
    <property type="component" value="Unassembled WGS sequence"/>
</dbReference>
<keyword evidence="2" id="KW-0472">Membrane</keyword>
<evidence type="ECO:0000256" key="1">
    <source>
        <dbReference type="SAM" id="MobiDB-lite"/>
    </source>
</evidence>
<keyword evidence="4" id="KW-1185">Reference proteome</keyword>
<gene>
    <name evidence="3" type="ORF">CYNAS_LOCUS14084</name>
</gene>
<proteinExistence type="predicted"/>
<organism evidence="3 4">
    <name type="scientific">Cylicocyclus nassatus</name>
    <name type="common">Nematode worm</name>
    <dbReference type="NCBI Taxonomy" id="53992"/>
    <lineage>
        <taxon>Eukaryota</taxon>
        <taxon>Metazoa</taxon>
        <taxon>Ecdysozoa</taxon>
        <taxon>Nematoda</taxon>
        <taxon>Chromadorea</taxon>
        <taxon>Rhabditida</taxon>
        <taxon>Rhabditina</taxon>
        <taxon>Rhabditomorpha</taxon>
        <taxon>Strongyloidea</taxon>
        <taxon>Strongylidae</taxon>
        <taxon>Cylicocyclus</taxon>
    </lineage>
</organism>
<feature type="compositionally biased region" description="Polar residues" evidence="1">
    <location>
        <begin position="47"/>
        <end position="60"/>
    </location>
</feature>
<keyword evidence="2" id="KW-0812">Transmembrane</keyword>
<evidence type="ECO:0000313" key="4">
    <source>
        <dbReference type="Proteomes" id="UP001176961"/>
    </source>
</evidence>
<comment type="caution">
    <text evidence="3">The sequence shown here is derived from an EMBL/GenBank/DDBJ whole genome shotgun (WGS) entry which is preliminary data.</text>
</comment>
<sequence length="115" mass="13709">MDYLENLLAIRAAFTFDEQIRYMGWGLLLLWMLSITYMTREFWFPSTFGTNSPRQEQKSPPRTRKKPISPQCFSTTKLNLTITQLSDSELRMFVDEVQRKCEYYLSKRECLSSKE</sequence>
<protein>
    <submittedName>
        <fullName evidence="3">Uncharacterized protein</fullName>
    </submittedName>
</protein>
<accession>A0AA36H131</accession>
<feature type="region of interest" description="Disordered" evidence="1">
    <location>
        <begin position="46"/>
        <end position="70"/>
    </location>
</feature>
<evidence type="ECO:0000256" key="2">
    <source>
        <dbReference type="SAM" id="Phobius"/>
    </source>
</evidence>
<feature type="transmembrane region" description="Helical" evidence="2">
    <location>
        <begin position="20"/>
        <end position="38"/>
    </location>
</feature>
<keyword evidence="2" id="KW-1133">Transmembrane helix</keyword>
<dbReference type="EMBL" id="CATQJL010000305">
    <property type="protein sequence ID" value="CAJ0602101.1"/>
    <property type="molecule type" value="Genomic_DNA"/>
</dbReference>
<reference evidence="3" key="1">
    <citation type="submission" date="2023-07" db="EMBL/GenBank/DDBJ databases">
        <authorList>
            <consortium name="CYATHOMIX"/>
        </authorList>
    </citation>
    <scope>NUCLEOTIDE SEQUENCE</scope>
    <source>
        <strain evidence="3">N/A</strain>
    </source>
</reference>